<dbReference type="Gene3D" id="1.20.1740.10">
    <property type="entry name" value="Amino acid/polyamine transporter I"/>
    <property type="match status" value="1"/>
</dbReference>
<evidence type="ECO:0000256" key="1">
    <source>
        <dbReference type="ARBA" id="ARBA00004141"/>
    </source>
</evidence>
<dbReference type="EMBL" id="MU404359">
    <property type="protein sequence ID" value="KAI1610066.1"/>
    <property type="molecule type" value="Genomic_DNA"/>
</dbReference>
<dbReference type="InterPro" id="IPR004841">
    <property type="entry name" value="AA-permease/SLC12A_dom"/>
</dbReference>
<sequence length="529" mass="57719">MSDNISGKSHEGDERLHPKEGMENGIDLGFEELGFTSMVDVGGQLQKKLNAHHLSMLAIGGSVGTGLIIGTGSALARGGPAAILIAYSLIGFVVYCVLGALGEIAAWVPLSSGFAGYAARYIDPAMGFALGYCYWCKYLVLPPTQFTACALVLQYWVSRDSVNPAVWISIFLVIIVFINLFGVRVFGEVEFALAAVKVTTLVGLIILCLVLCMDFKYWSDPGAFNTFIQDGTTGQFLATISVLVSATYAFLGTELICVTFGEAQNRRRNIPRAIRLTFWRIAIFYVVLVFFLGMLVPYDSPDLIFSSKHAISDTASASPFVVAIKNAGVPVLPGILNGTILIFVLSAANGDLYIGSRTIYGLALQASFACLAYLNVTSDSAQVFQYFVNCVTIFGILTWASILATHICFVRARRAQNIPDSALAYTAPLGLYGTYCSIFVCIIVILFKNYSVFVHSSATGGSYGDFDYKNFITGYLGIPLYAIMPKTADLYTGKDVVDEEERLFALRERAEKEARSKIGRSYRFFAWFL</sequence>
<reference evidence="10" key="1">
    <citation type="journal article" date="2022" name="bioRxiv">
        <title>Deciphering the potential niche of two novel black yeast fungi from a biological soil crust based on their genomes, phenotypes, and melanin regulation.</title>
        <authorList>
            <consortium name="DOE Joint Genome Institute"/>
            <person name="Carr E.C."/>
            <person name="Barton Q."/>
            <person name="Grambo S."/>
            <person name="Sullivan M."/>
            <person name="Renfro C.M."/>
            <person name="Kuo A."/>
            <person name="Pangilinan J."/>
            <person name="Lipzen A."/>
            <person name="Keymanesh K."/>
            <person name="Savage E."/>
            <person name="Barry K."/>
            <person name="Grigoriev I.V."/>
            <person name="Riekhof W.R."/>
            <person name="Harris S.S."/>
        </authorList>
    </citation>
    <scope>NUCLEOTIDE SEQUENCE</scope>
    <source>
        <strain evidence="10">JF 03-4F</strain>
    </source>
</reference>
<feature type="domain" description="Amino acid permease/ SLC12A" evidence="9">
    <location>
        <begin position="53"/>
        <end position="366"/>
    </location>
</feature>
<feature type="transmembrane region" description="Helical" evidence="8">
    <location>
        <begin position="198"/>
        <end position="218"/>
    </location>
</feature>
<keyword evidence="4" id="KW-0029">Amino-acid transport</keyword>
<dbReference type="AlphaFoldDB" id="A0AAN6DPZ2"/>
<dbReference type="Proteomes" id="UP001203852">
    <property type="component" value="Unassembled WGS sequence"/>
</dbReference>
<evidence type="ECO:0000256" key="3">
    <source>
        <dbReference type="ARBA" id="ARBA00022692"/>
    </source>
</evidence>
<dbReference type="PANTHER" id="PTHR43341">
    <property type="entry name" value="AMINO ACID PERMEASE"/>
    <property type="match status" value="1"/>
</dbReference>
<evidence type="ECO:0000256" key="4">
    <source>
        <dbReference type="ARBA" id="ARBA00022970"/>
    </source>
</evidence>
<comment type="subcellular location">
    <subcellularLocation>
        <location evidence="1">Membrane</location>
        <topology evidence="1">Multi-pass membrane protein</topology>
    </subcellularLocation>
</comment>
<gene>
    <name evidence="10" type="ORF">EDD36DRAFT_422137</name>
</gene>
<dbReference type="GO" id="GO:0016020">
    <property type="term" value="C:membrane"/>
    <property type="evidence" value="ECO:0007669"/>
    <property type="project" value="UniProtKB-SubCell"/>
</dbReference>
<protein>
    <submittedName>
        <fullName evidence="10">Amino acid permease</fullName>
    </submittedName>
</protein>
<feature type="transmembrane region" description="Helical" evidence="8">
    <location>
        <begin position="165"/>
        <end position="186"/>
    </location>
</feature>
<evidence type="ECO:0000313" key="11">
    <source>
        <dbReference type="Proteomes" id="UP001203852"/>
    </source>
</evidence>
<accession>A0AAN6DPZ2</accession>
<keyword evidence="5 8" id="KW-1133">Transmembrane helix</keyword>
<keyword evidence="11" id="KW-1185">Reference proteome</keyword>
<feature type="transmembrane region" description="Helical" evidence="8">
    <location>
        <begin position="327"/>
        <end position="346"/>
    </location>
</feature>
<proteinExistence type="predicted"/>
<feature type="compositionally biased region" description="Basic and acidic residues" evidence="7">
    <location>
        <begin position="8"/>
        <end position="21"/>
    </location>
</feature>
<dbReference type="PROSITE" id="PS00218">
    <property type="entry name" value="AMINO_ACID_PERMEASE_1"/>
    <property type="match status" value="1"/>
</dbReference>
<name>A0AAN6DPZ2_9EURO</name>
<keyword evidence="2" id="KW-0813">Transport</keyword>
<dbReference type="PANTHER" id="PTHR43341:SF9">
    <property type="entry name" value="DICARBOXYLIC AMINO ACID PERMEASE"/>
    <property type="match status" value="1"/>
</dbReference>
<organism evidence="10 11">
    <name type="scientific">Exophiala viscosa</name>
    <dbReference type="NCBI Taxonomy" id="2486360"/>
    <lineage>
        <taxon>Eukaryota</taxon>
        <taxon>Fungi</taxon>
        <taxon>Dikarya</taxon>
        <taxon>Ascomycota</taxon>
        <taxon>Pezizomycotina</taxon>
        <taxon>Eurotiomycetes</taxon>
        <taxon>Chaetothyriomycetidae</taxon>
        <taxon>Chaetothyriales</taxon>
        <taxon>Herpotrichiellaceae</taxon>
        <taxon>Exophiala</taxon>
    </lineage>
</organism>
<dbReference type="InterPro" id="IPR004840">
    <property type="entry name" value="Amino_acid_permease_CS"/>
</dbReference>
<dbReference type="InterPro" id="IPR050524">
    <property type="entry name" value="APC_YAT"/>
</dbReference>
<feature type="transmembrane region" description="Helical" evidence="8">
    <location>
        <begin position="422"/>
        <end position="447"/>
    </location>
</feature>
<comment type="caution">
    <text evidence="10">The sequence shown here is derived from an EMBL/GenBank/DDBJ whole genome shotgun (WGS) entry which is preliminary data.</text>
</comment>
<feature type="transmembrane region" description="Helical" evidence="8">
    <location>
        <begin position="278"/>
        <end position="298"/>
    </location>
</feature>
<evidence type="ECO:0000256" key="2">
    <source>
        <dbReference type="ARBA" id="ARBA00022448"/>
    </source>
</evidence>
<evidence type="ECO:0000256" key="5">
    <source>
        <dbReference type="ARBA" id="ARBA00022989"/>
    </source>
</evidence>
<keyword evidence="3 8" id="KW-0812">Transmembrane</keyword>
<feature type="transmembrane region" description="Helical" evidence="8">
    <location>
        <begin position="238"/>
        <end position="257"/>
    </location>
</feature>
<evidence type="ECO:0000259" key="9">
    <source>
        <dbReference type="Pfam" id="PF00324"/>
    </source>
</evidence>
<feature type="transmembrane region" description="Helical" evidence="8">
    <location>
        <begin position="54"/>
        <end position="76"/>
    </location>
</feature>
<keyword evidence="6 8" id="KW-0472">Membrane</keyword>
<evidence type="ECO:0000313" key="10">
    <source>
        <dbReference type="EMBL" id="KAI1610066.1"/>
    </source>
</evidence>
<dbReference type="GO" id="GO:0015171">
    <property type="term" value="F:amino acid transmembrane transporter activity"/>
    <property type="evidence" value="ECO:0007669"/>
    <property type="project" value="TreeGrafter"/>
</dbReference>
<feature type="transmembrane region" description="Helical" evidence="8">
    <location>
        <begin position="386"/>
        <end position="410"/>
    </location>
</feature>
<evidence type="ECO:0000256" key="6">
    <source>
        <dbReference type="ARBA" id="ARBA00023136"/>
    </source>
</evidence>
<feature type="transmembrane region" description="Helical" evidence="8">
    <location>
        <begin position="82"/>
        <end position="108"/>
    </location>
</feature>
<evidence type="ECO:0000256" key="7">
    <source>
        <dbReference type="SAM" id="MobiDB-lite"/>
    </source>
</evidence>
<dbReference type="Pfam" id="PF00324">
    <property type="entry name" value="AA_permease"/>
    <property type="match status" value="1"/>
</dbReference>
<evidence type="ECO:0000256" key="8">
    <source>
        <dbReference type="SAM" id="Phobius"/>
    </source>
</evidence>
<feature type="region of interest" description="Disordered" evidence="7">
    <location>
        <begin position="1"/>
        <end position="21"/>
    </location>
</feature>
<feature type="transmembrane region" description="Helical" evidence="8">
    <location>
        <begin position="358"/>
        <end position="374"/>
    </location>
</feature>